<sequence length="254" mass="26918">MLAVAVLVTVLGATGCAGPVFENDSCVQPDGGEDFRSADCTEPGALRVLDVRSQSEFCRDIPAVTTVYQDWDDSHKYCLGPPDADPTTAINTAQLGDCAYTEGDGRSHVRVDCADPAAQLQVLHRVEGYAVALNECASVPGTTVEYEWRLDGKGGLAQLSLDNIYFCFGPAGVDPQTFVELARPGDCIAETGATPEWVIVGCSAPEVAYRVHGRADGWAAAVTACQDTPAATMRLMENGRGPMQEPFTLCLGPL</sequence>
<dbReference type="EMBL" id="BAABJO010000032">
    <property type="protein sequence ID" value="GAA5135452.1"/>
    <property type="molecule type" value="Genomic_DNA"/>
</dbReference>
<name>A0ABP9NWM0_9PSEU</name>
<comment type="caution">
    <text evidence="1">The sequence shown here is derived from an EMBL/GenBank/DDBJ whole genome shotgun (WGS) entry which is preliminary data.</text>
</comment>
<reference evidence="2" key="1">
    <citation type="journal article" date="2019" name="Int. J. Syst. Evol. Microbiol.">
        <title>The Global Catalogue of Microorganisms (GCM) 10K type strain sequencing project: providing services to taxonomists for standard genome sequencing and annotation.</title>
        <authorList>
            <consortium name="The Broad Institute Genomics Platform"/>
            <consortium name="The Broad Institute Genome Sequencing Center for Infectious Disease"/>
            <person name="Wu L."/>
            <person name="Ma J."/>
        </authorList>
    </citation>
    <scope>NUCLEOTIDE SEQUENCE [LARGE SCALE GENOMIC DNA]</scope>
    <source>
        <strain evidence="2">JCM 18302</strain>
    </source>
</reference>
<dbReference type="Proteomes" id="UP001500804">
    <property type="component" value="Unassembled WGS sequence"/>
</dbReference>
<proteinExistence type="predicted"/>
<gene>
    <name evidence="1" type="ORF">GCM10023320_65020</name>
</gene>
<protein>
    <submittedName>
        <fullName evidence="1">Uncharacterized protein</fullName>
    </submittedName>
</protein>
<accession>A0ABP9NWM0</accession>
<organism evidence="1 2">
    <name type="scientific">Pseudonocardia adelaidensis</name>
    <dbReference type="NCBI Taxonomy" id="648754"/>
    <lineage>
        <taxon>Bacteria</taxon>
        <taxon>Bacillati</taxon>
        <taxon>Actinomycetota</taxon>
        <taxon>Actinomycetes</taxon>
        <taxon>Pseudonocardiales</taxon>
        <taxon>Pseudonocardiaceae</taxon>
        <taxon>Pseudonocardia</taxon>
    </lineage>
</organism>
<keyword evidence="2" id="KW-1185">Reference proteome</keyword>
<evidence type="ECO:0000313" key="2">
    <source>
        <dbReference type="Proteomes" id="UP001500804"/>
    </source>
</evidence>
<evidence type="ECO:0000313" key="1">
    <source>
        <dbReference type="EMBL" id="GAA5135452.1"/>
    </source>
</evidence>